<organism evidence="4 5">
    <name type="scientific">Sharpea azabuensis</name>
    <dbReference type="NCBI Taxonomy" id="322505"/>
    <lineage>
        <taxon>Bacteria</taxon>
        <taxon>Bacillati</taxon>
        <taxon>Bacillota</taxon>
        <taxon>Erysipelotrichia</taxon>
        <taxon>Erysipelotrichales</taxon>
        <taxon>Coprobacillaceae</taxon>
        <taxon>Sharpea</taxon>
    </lineage>
</organism>
<dbReference type="SMART" id="SM00062">
    <property type="entry name" value="PBPb"/>
    <property type="match status" value="1"/>
</dbReference>
<accession>A0A1H6UWF9</accession>
<dbReference type="AlphaFoldDB" id="A0A1H6UWF9"/>
<feature type="chain" id="PRO_5038355617" evidence="2">
    <location>
        <begin position="31"/>
        <end position="261"/>
    </location>
</feature>
<feature type="domain" description="Solute-binding protein family 3/N-terminal" evidence="3">
    <location>
        <begin position="32"/>
        <end position="254"/>
    </location>
</feature>
<dbReference type="eggNOG" id="COG0834">
    <property type="taxonomic scope" value="Bacteria"/>
</dbReference>
<dbReference type="RefSeq" id="WP_033162573.1">
    <property type="nucleotide sequence ID" value="NZ_CACVTN010000056.1"/>
</dbReference>
<protein>
    <submittedName>
        <fullName evidence="4">Polar amino acid transport system substrate-binding protein</fullName>
    </submittedName>
</protein>
<reference evidence="5" key="1">
    <citation type="submission" date="2016-10" db="EMBL/GenBank/DDBJ databases">
        <authorList>
            <person name="Varghese N."/>
        </authorList>
    </citation>
    <scope>NUCLEOTIDE SEQUENCE [LARGE SCALE GENOMIC DNA]</scope>
    <source>
        <strain evidence="5">DSM 20406</strain>
    </source>
</reference>
<dbReference type="GeneID" id="54119977"/>
<sequence length="261" mass="28948">MKLKRLGTILLAGLLAVGLTACGGSSSKKADTFTVGFDQNFPPFGYKDDKGNFTGFDIDLAKETAKRMNKKIKLQPIDWDAKDMELDSGTIDCIWNGFTMNGRENKYTWTKPYMNNRQVVVVKKASKIATLKDLAGKIMEVQKDSSAQSAIDANKELKSSFKNYLSVADYNTAMMDLESGAVDAVAMDEFVAKKQIEGKENTYAILDESISSEQYAVGFKKGNTKLRDEVEKTLIAMVKDGTFAKISKKWFKADYGILKAN</sequence>
<dbReference type="PROSITE" id="PS51257">
    <property type="entry name" value="PROKAR_LIPOPROTEIN"/>
    <property type="match status" value="1"/>
</dbReference>
<feature type="signal peptide" evidence="2">
    <location>
        <begin position="1"/>
        <end position="30"/>
    </location>
</feature>
<dbReference type="PANTHER" id="PTHR35936">
    <property type="entry name" value="MEMBRANE-BOUND LYTIC MUREIN TRANSGLYCOSYLASE F"/>
    <property type="match status" value="1"/>
</dbReference>
<dbReference type="CDD" id="cd00996">
    <property type="entry name" value="PBP2_AatB_like"/>
    <property type="match status" value="1"/>
</dbReference>
<dbReference type="InterPro" id="IPR001638">
    <property type="entry name" value="Solute-binding_3/MltF_N"/>
</dbReference>
<proteinExistence type="predicted"/>
<keyword evidence="1 2" id="KW-0732">Signal</keyword>
<dbReference type="Gene3D" id="3.40.190.10">
    <property type="entry name" value="Periplasmic binding protein-like II"/>
    <property type="match status" value="2"/>
</dbReference>
<gene>
    <name evidence="4" type="ORF">SAMN04487834_103510</name>
</gene>
<evidence type="ECO:0000313" key="4">
    <source>
        <dbReference type="EMBL" id="SEI92385.1"/>
    </source>
</evidence>
<dbReference type="Pfam" id="PF00497">
    <property type="entry name" value="SBP_bac_3"/>
    <property type="match status" value="1"/>
</dbReference>
<evidence type="ECO:0000256" key="1">
    <source>
        <dbReference type="ARBA" id="ARBA00022729"/>
    </source>
</evidence>
<dbReference type="EMBL" id="FNYK01000035">
    <property type="protein sequence ID" value="SEI92385.1"/>
    <property type="molecule type" value="Genomic_DNA"/>
</dbReference>
<dbReference type="SUPFAM" id="SSF53850">
    <property type="entry name" value="Periplasmic binding protein-like II"/>
    <property type="match status" value="1"/>
</dbReference>
<dbReference type="Proteomes" id="UP000183028">
    <property type="component" value="Unassembled WGS sequence"/>
</dbReference>
<evidence type="ECO:0000313" key="5">
    <source>
        <dbReference type="Proteomes" id="UP000183028"/>
    </source>
</evidence>
<name>A0A1H6UWF9_9FIRM</name>
<dbReference type="PANTHER" id="PTHR35936:SF34">
    <property type="entry name" value="ABC TRANSPORTER EXTRACELLULAR-BINDING PROTEIN YCKB-RELATED"/>
    <property type="match status" value="1"/>
</dbReference>
<evidence type="ECO:0000259" key="3">
    <source>
        <dbReference type="SMART" id="SM00062"/>
    </source>
</evidence>
<evidence type="ECO:0000256" key="2">
    <source>
        <dbReference type="SAM" id="SignalP"/>
    </source>
</evidence>
<dbReference type="STRING" id="322505.SAMN04487836_13411"/>
<dbReference type="OrthoDB" id="9775197at2"/>
<keyword evidence="5" id="KW-1185">Reference proteome</keyword>